<feature type="domain" description="TonB C-terminal" evidence="12">
    <location>
        <begin position="190"/>
        <end position="286"/>
    </location>
</feature>
<keyword evidence="7" id="KW-0653">Protein transport</keyword>
<name>A0ABS4DNI8_9GAMM</name>
<evidence type="ECO:0000256" key="5">
    <source>
        <dbReference type="ARBA" id="ARBA00022519"/>
    </source>
</evidence>
<organism evidence="13 14">
    <name type="scientific">Frateuria flava</name>
    <dbReference type="NCBI Taxonomy" id="2821489"/>
    <lineage>
        <taxon>Bacteria</taxon>
        <taxon>Pseudomonadati</taxon>
        <taxon>Pseudomonadota</taxon>
        <taxon>Gammaproteobacteria</taxon>
        <taxon>Lysobacterales</taxon>
        <taxon>Rhodanobacteraceae</taxon>
        <taxon>Frateuria</taxon>
    </lineage>
</organism>
<evidence type="ECO:0000313" key="14">
    <source>
        <dbReference type="Proteomes" id="UP000823790"/>
    </source>
</evidence>
<dbReference type="InterPro" id="IPR006260">
    <property type="entry name" value="TonB/TolA_C"/>
</dbReference>
<dbReference type="InterPro" id="IPR037682">
    <property type="entry name" value="TonB_C"/>
</dbReference>
<accession>A0ABS4DNI8</accession>
<keyword evidence="14" id="KW-1185">Reference proteome</keyword>
<feature type="region of interest" description="Disordered" evidence="10">
    <location>
        <begin position="125"/>
        <end position="147"/>
    </location>
</feature>
<evidence type="ECO:0000256" key="7">
    <source>
        <dbReference type="ARBA" id="ARBA00022927"/>
    </source>
</evidence>
<reference evidence="13 14" key="1">
    <citation type="submission" date="2021-04" db="EMBL/GenBank/DDBJ databases">
        <authorList>
            <person name="Huq M.A."/>
        </authorList>
    </citation>
    <scope>NUCLEOTIDE SEQUENCE [LARGE SCALE GENOMIC DNA]</scope>
    <source>
        <strain evidence="13 14">MAH-13</strain>
    </source>
</reference>
<evidence type="ECO:0000256" key="2">
    <source>
        <dbReference type="ARBA" id="ARBA00006555"/>
    </source>
</evidence>
<evidence type="ECO:0000256" key="4">
    <source>
        <dbReference type="ARBA" id="ARBA00022475"/>
    </source>
</evidence>
<evidence type="ECO:0000256" key="3">
    <source>
        <dbReference type="ARBA" id="ARBA00022448"/>
    </source>
</evidence>
<keyword evidence="6 11" id="KW-0812">Transmembrane</keyword>
<dbReference type="PANTHER" id="PTHR33446">
    <property type="entry name" value="PROTEIN TONB-RELATED"/>
    <property type="match status" value="1"/>
</dbReference>
<dbReference type="SUPFAM" id="SSF74653">
    <property type="entry name" value="TolA/TonB C-terminal domain"/>
    <property type="match status" value="1"/>
</dbReference>
<comment type="similarity">
    <text evidence="2">Belongs to the TonB family.</text>
</comment>
<evidence type="ECO:0000313" key="13">
    <source>
        <dbReference type="EMBL" id="MBP1474634.1"/>
    </source>
</evidence>
<dbReference type="Pfam" id="PF03544">
    <property type="entry name" value="TonB_C"/>
    <property type="match status" value="1"/>
</dbReference>
<keyword evidence="3" id="KW-0813">Transport</keyword>
<keyword evidence="5" id="KW-0997">Cell inner membrane</keyword>
<comment type="subcellular location">
    <subcellularLocation>
        <location evidence="1">Cell inner membrane</location>
        <topology evidence="1">Single-pass membrane protein</topology>
        <orientation evidence="1">Periplasmic side</orientation>
    </subcellularLocation>
</comment>
<keyword evidence="9 11" id="KW-0472">Membrane</keyword>
<dbReference type="InterPro" id="IPR051045">
    <property type="entry name" value="TonB-dependent_transducer"/>
</dbReference>
<evidence type="ECO:0000256" key="10">
    <source>
        <dbReference type="SAM" id="MobiDB-lite"/>
    </source>
</evidence>
<evidence type="ECO:0000256" key="1">
    <source>
        <dbReference type="ARBA" id="ARBA00004383"/>
    </source>
</evidence>
<evidence type="ECO:0000256" key="8">
    <source>
        <dbReference type="ARBA" id="ARBA00022989"/>
    </source>
</evidence>
<comment type="caution">
    <text evidence="13">The sequence shown here is derived from an EMBL/GenBank/DDBJ whole genome shotgun (WGS) entry which is preliminary data.</text>
</comment>
<feature type="transmembrane region" description="Helical" evidence="11">
    <location>
        <begin position="14"/>
        <end position="37"/>
    </location>
</feature>
<dbReference type="NCBIfam" id="TIGR01352">
    <property type="entry name" value="tonB_Cterm"/>
    <property type="match status" value="1"/>
</dbReference>
<dbReference type="RefSeq" id="WP_209619764.1">
    <property type="nucleotide sequence ID" value="NZ_JAGJRS010000019.1"/>
</dbReference>
<proteinExistence type="inferred from homology"/>
<dbReference type="EMBL" id="JAGJRS010000019">
    <property type="protein sequence ID" value="MBP1474634.1"/>
    <property type="molecule type" value="Genomic_DNA"/>
</dbReference>
<dbReference type="PROSITE" id="PS52015">
    <property type="entry name" value="TONB_CTD"/>
    <property type="match status" value="1"/>
</dbReference>
<evidence type="ECO:0000256" key="11">
    <source>
        <dbReference type="SAM" id="Phobius"/>
    </source>
</evidence>
<protein>
    <submittedName>
        <fullName evidence="13">TonB family protein</fullName>
    </submittedName>
</protein>
<dbReference type="Proteomes" id="UP000823790">
    <property type="component" value="Unassembled WGS sequence"/>
</dbReference>
<dbReference type="Gene3D" id="3.30.1150.10">
    <property type="match status" value="1"/>
</dbReference>
<keyword evidence="4" id="KW-1003">Cell membrane</keyword>
<evidence type="ECO:0000259" key="12">
    <source>
        <dbReference type="PROSITE" id="PS52015"/>
    </source>
</evidence>
<evidence type="ECO:0000256" key="9">
    <source>
        <dbReference type="ARBA" id="ARBA00023136"/>
    </source>
</evidence>
<evidence type="ECO:0000256" key="6">
    <source>
        <dbReference type="ARBA" id="ARBA00022692"/>
    </source>
</evidence>
<gene>
    <name evidence="13" type="ORF">J7I44_10005</name>
</gene>
<keyword evidence="8 11" id="KW-1133">Transmembrane helix</keyword>
<dbReference type="PANTHER" id="PTHR33446:SF11">
    <property type="entry name" value="TONB3"/>
    <property type="match status" value="1"/>
</dbReference>
<sequence length="288" mass="31887">MSATVRRPDTPDPIGATFLFSLLLHGVLVLGLTFHFVKPTPSLPTLDVTLVDVANREAPDQADFLAQANNRGGGNSDEVGRPTERLSGLLPVPGNGVAPVPRQEQHLQAQEATPDRLVTTIGNSRHKVASDTASKARPENDQPPSDLEQLRQEAARLTAERDRKVKRYAKRPVKKFLSANTAEGMYAAYLHGWFKRVERVGNLNYPDEARRQHIHGDLEVNVGLNRDGSIAEIQIIRSSGSPVLDEAAKRIVHLSAPFPPWPQDKQGTTILYIDRVWEFGADDTLRHR</sequence>